<dbReference type="Pfam" id="PF01467">
    <property type="entry name" value="CTP_transf_like"/>
    <property type="match status" value="1"/>
</dbReference>
<dbReference type="EMBL" id="HE575323">
    <property type="protein sequence ID" value="CCC94311.1"/>
    <property type="molecule type" value="Genomic_DNA"/>
</dbReference>
<name>G0UY44_TRYCI</name>
<keyword evidence="7" id="KW-0808">Transferase</keyword>
<keyword evidence="5" id="KW-1133">Transmembrane helix</keyword>
<proteinExistence type="predicted"/>
<comment type="pathway">
    <text evidence="2">Phospholipid metabolism; phosphatidylethanolamine biosynthesis; phosphatidylethanolamine from ethanolamine: step 2/3.</text>
</comment>
<dbReference type="VEuPathDB" id="TriTrypDB:TcIL3000_10_10900"/>
<evidence type="ECO:0000256" key="2">
    <source>
        <dbReference type="ARBA" id="ARBA00024191"/>
    </source>
</evidence>
<dbReference type="EC" id="2.7.7.14" evidence="3"/>
<dbReference type="InterPro" id="IPR014729">
    <property type="entry name" value="Rossmann-like_a/b/a_fold"/>
</dbReference>
<dbReference type="PANTHER" id="PTHR45780">
    <property type="entry name" value="ETHANOLAMINE-PHOSPHATE CYTIDYLYLTRANSFERASE"/>
    <property type="match status" value="1"/>
</dbReference>
<dbReference type="Gene3D" id="1.20.120.1760">
    <property type="match status" value="1"/>
</dbReference>
<keyword evidence="5" id="KW-0812">Transmembrane</keyword>
<dbReference type="InterPro" id="IPR044608">
    <property type="entry name" value="Ect1/PCYT2"/>
</dbReference>
<evidence type="ECO:0000256" key="3">
    <source>
        <dbReference type="ARBA" id="ARBA00024221"/>
    </source>
</evidence>
<dbReference type="Gene3D" id="3.40.50.620">
    <property type="entry name" value="HUPs"/>
    <property type="match status" value="1"/>
</dbReference>
<gene>
    <name evidence="7" type="ORF">TCIL3000_10_10900</name>
</gene>
<dbReference type="GO" id="GO:0006646">
    <property type="term" value="P:phosphatidylethanolamine biosynthetic process"/>
    <property type="evidence" value="ECO:0007669"/>
    <property type="project" value="UniProtKB-UniPathway"/>
</dbReference>
<feature type="transmembrane region" description="Helical" evidence="5">
    <location>
        <begin position="94"/>
        <end position="115"/>
    </location>
</feature>
<feature type="transmembrane region" description="Helical" evidence="5">
    <location>
        <begin position="253"/>
        <end position="272"/>
    </location>
</feature>
<dbReference type="AlphaFoldDB" id="G0UY44"/>
<dbReference type="UniPathway" id="UPA00558">
    <property type="reaction ID" value="UER00742"/>
</dbReference>
<protein>
    <recommendedName>
        <fullName evidence="3">ethanolamine-phosphate cytidylyltransferase</fullName>
        <ecNumber evidence="3">2.7.7.14</ecNumber>
    </recommendedName>
    <alternativeName>
        <fullName evidence="4">CTP:phosphoethanolamine cytidylyltransferase</fullName>
    </alternativeName>
</protein>
<evidence type="ECO:0000259" key="6">
    <source>
        <dbReference type="Pfam" id="PF01467"/>
    </source>
</evidence>
<feature type="transmembrane region" description="Helical" evidence="5">
    <location>
        <begin position="278"/>
        <end position="294"/>
    </location>
</feature>
<feature type="transmembrane region" description="Helical" evidence="5">
    <location>
        <begin position="228"/>
        <end position="246"/>
    </location>
</feature>
<feature type="domain" description="Cytidyltransferase-like" evidence="6">
    <location>
        <begin position="355"/>
        <end position="480"/>
    </location>
</feature>
<comment type="pathway">
    <text evidence="1">Lipid metabolism.</text>
</comment>
<evidence type="ECO:0000313" key="7">
    <source>
        <dbReference type="EMBL" id="CCC94311.1"/>
    </source>
</evidence>
<dbReference type="GO" id="GO:0004306">
    <property type="term" value="F:ethanolamine-phosphate cytidylyltransferase activity"/>
    <property type="evidence" value="ECO:0007669"/>
    <property type="project" value="UniProtKB-EC"/>
</dbReference>
<keyword evidence="5" id="KW-0472">Membrane</keyword>
<reference evidence="7" key="1">
    <citation type="journal article" date="2012" name="Proc. Natl. Acad. Sci. U.S.A.">
        <title>Antigenic diversity is generated by distinct evolutionary mechanisms in African trypanosome species.</title>
        <authorList>
            <person name="Jackson A.P."/>
            <person name="Berry A."/>
            <person name="Aslett M."/>
            <person name="Allison H.C."/>
            <person name="Burton P."/>
            <person name="Vavrova-Anderson J."/>
            <person name="Brown R."/>
            <person name="Browne H."/>
            <person name="Corton N."/>
            <person name="Hauser H."/>
            <person name="Gamble J."/>
            <person name="Gilderthorp R."/>
            <person name="Marcello L."/>
            <person name="McQuillan J."/>
            <person name="Otto T.D."/>
            <person name="Quail M.A."/>
            <person name="Sanders M.J."/>
            <person name="van Tonder A."/>
            <person name="Ginger M.L."/>
            <person name="Field M.C."/>
            <person name="Barry J.D."/>
            <person name="Hertz-Fowler C."/>
            <person name="Berriman M."/>
        </authorList>
    </citation>
    <scope>NUCLEOTIDE SEQUENCE</scope>
    <source>
        <strain evidence="7">IL3000</strain>
    </source>
</reference>
<evidence type="ECO:0000256" key="4">
    <source>
        <dbReference type="ARBA" id="ARBA00031473"/>
    </source>
</evidence>
<evidence type="ECO:0000256" key="5">
    <source>
        <dbReference type="SAM" id="Phobius"/>
    </source>
</evidence>
<dbReference type="InterPro" id="IPR043130">
    <property type="entry name" value="CDP-OH_PTrfase_TM_dom"/>
</dbReference>
<feature type="transmembrane region" description="Helical" evidence="5">
    <location>
        <begin position="306"/>
        <end position="333"/>
    </location>
</feature>
<feature type="transmembrane region" description="Helical" evidence="5">
    <location>
        <begin position="201"/>
        <end position="222"/>
    </location>
</feature>
<evidence type="ECO:0000256" key="1">
    <source>
        <dbReference type="ARBA" id="ARBA00005189"/>
    </source>
</evidence>
<organism evidence="7">
    <name type="scientific">Trypanosoma congolense (strain IL3000)</name>
    <dbReference type="NCBI Taxonomy" id="1068625"/>
    <lineage>
        <taxon>Eukaryota</taxon>
        <taxon>Discoba</taxon>
        <taxon>Euglenozoa</taxon>
        <taxon>Kinetoplastea</taxon>
        <taxon>Metakinetoplastina</taxon>
        <taxon>Trypanosomatida</taxon>
        <taxon>Trypanosomatidae</taxon>
        <taxon>Trypanosoma</taxon>
        <taxon>Nannomonas</taxon>
    </lineage>
</organism>
<dbReference type="PANTHER" id="PTHR45780:SF1">
    <property type="entry name" value="ETHANOLAMINE-PHOSPHATE CYTIDYLYLTRANSFERASE"/>
    <property type="match status" value="1"/>
</dbReference>
<accession>G0UY44</accession>
<dbReference type="GO" id="GO:0005737">
    <property type="term" value="C:cytoplasm"/>
    <property type="evidence" value="ECO:0007669"/>
    <property type="project" value="TreeGrafter"/>
</dbReference>
<dbReference type="NCBIfam" id="TIGR00125">
    <property type="entry name" value="cyt_tran_rel"/>
    <property type="match status" value="1"/>
</dbReference>
<dbReference type="SUPFAM" id="SSF52374">
    <property type="entry name" value="Nucleotidylyl transferase"/>
    <property type="match status" value="1"/>
</dbReference>
<dbReference type="InterPro" id="IPR004821">
    <property type="entry name" value="Cyt_trans-like"/>
</dbReference>
<keyword evidence="7" id="KW-0548">Nucleotidyltransferase</keyword>
<sequence>MMINIIDHSFFFTSLERDCIAHADTCVETRPGSFVTSLFHSLWYFLDCALVPETVAPNAITLAGLMASIQSYQIVNEYYDGNCSTKDFTGYAPILLSCLLCVVAIICGALDGVHAKRCRSATPLGDIFARVCSSILRIFFALTLMKAFCVDNILTQWYVLMVLQLIEFNTVLGRISAENLEGAKFKSLVYHITYWFRDSELSFLILCALIARVVFPGHALYFPTSVNILRNCFAALVVVSFTNVVLLKMKSRYKVAIAVCLATRVVPLFNILPFTNNSVFSLLSGSLAIALLSIEMHVSNVAQRRVHAAVICICVGSVLNDVLSIAASVLYIVGMLADLSYSTRIPLFVPVKNVFCDGVFDLCHAGHKNFLQNALVHGNRLVVGVCGDDECEVYKRRPIMTTAERVNEVKMCKFVSQVIPNSPVSGITEEMIKRYNIHVVVCGDEYNHPDDKYYAVPRRMGILRTAPRTDGISTSELIARIRAENDADLAAKDKARNRQAVPEGSQLQ</sequence>